<dbReference type="GO" id="GO:0003964">
    <property type="term" value="F:RNA-directed DNA polymerase activity"/>
    <property type="evidence" value="ECO:0007669"/>
    <property type="project" value="UniProtKB-KW"/>
</dbReference>
<accession>A0A1U7WPT8</accession>
<dbReference type="PROSITE" id="PS50158">
    <property type="entry name" value="ZF_CCHC"/>
    <property type="match status" value="1"/>
</dbReference>
<dbReference type="Pfam" id="PF17917">
    <property type="entry name" value="RT_RNaseH"/>
    <property type="match status" value="1"/>
</dbReference>
<keyword evidence="2" id="KW-0548">Nucleotidyltransferase</keyword>
<keyword evidence="4" id="KW-0255">Endonuclease</keyword>
<dbReference type="InterPro" id="IPR043502">
    <property type="entry name" value="DNA/RNA_pol_sf"/>
</dbReference>
<evidence type="ECO:0000256" key="7">
    <source>
        <dbReference type="PROSITE-ProRule" id="PRU00047"/>
    </source>
</evidence>
<dbReference type="GO" id="GO:0008270">
    <property type="term" value="F:zinc ion binding"/>
    <property type="evidence" value="ECO:0007669"/>
    <property type="project" value="UniProtKB-KW"/>
</dbReference>
<dbReference type="PANTHER" id="PTHR37984:SF5">
    <property type="entry name" value="PROTEIN NYNRIN-LIKE"/>
    <property type="match status" value="1"/>
</dbReference>
<keyword evidence="7" id="KW-0863">Zinc-finger</keyword>
<gene>
    <name evidence="11" type="primary">LOC104230769</name>
</gene>
<dbReference type="eggNOG" id="KOG0017">
    <property type="taxonomic scope" value="Eukaryota"/>
</dbReference>
<dbReference type="GO" id="GO:0016787">
    <property type="term" value="F:hydrolase activity"/>
    <property type="evidence" value="ECO:0007669"/>
    <property type="project" value="UniProtKB-KW"/>
</dbReference>
<dbReference type="CDD" id="cd09274">
    <property type="entry name" value="RNase_HI_RT_Ty3"/>
    <property type="match status" value="1"/>
</dbReference>
<evidence type="ECO:0000256" key="2">
    <source>
        <dbReference type="ARBA" id="ARBA00022695"/>
    </source>
</evidence>
<keyword evidence="5" id="KW-0378">Hydrolase</keyword>
<evidence type="ECO:0000256" key="1">
    <source>
        <dbReference type="ARBA" id="ARBA00022679"/>
    </source>
</evidence>
<dbReference type="InterPro" id="IPR001878">
    <property type="entry name" value="Znf_CCHC"/>
</dbReference>
<evidence type="ECO:0000313" key="11">
    <source>
        <dbReference type="RefSeq" id="XP_009781947.1"/>
    </source>
</evidence>
<keyword evidence="7" id="KW-0862">Zinc</keyword>
<keyword evidence="10" id="KW-1185">Reference proteome</keyword>
<dbReference type="SUPFAM" id="SSF56672">
    <property type="entry name" value="DNA/RNA polymerases"/>
    <property type="match status" value="2"/>
</dbReference>
<feature type="domain" description="CCHC-type" evidence="9">
    <location>
        <begin position="164"/>
        <end position="179"/>
    </location>
</feature>
<dbReference type="InterPro" id="IPR012337">
    <property type="entry name" value="RNaseH-like_sf"/>
</dbReference>
<dbReference type="InterPro" id="IPR036875">
    <property type="entry name" value="Znf_CCHC_sf"/>
</dbReference>
<reference evidence="10" key="1">
    <citation type="journal article" date="2013" name="Genome Biol.">
        <title>Reference genomes and transcriptomes of Nicotiana sylvestris and Nicotiana tomentosiformis.</title>
        <authorList>
            <person name="Sierro N."/>
            <person name="Battey J.N."/>
            <person name="Ouadi S."/>
            <person name="Bovet L."/>
            <person name="Goepfert S."/>
            <person name="Bakaher N."/>
            <person name="Peitsch M.C."/>
            <person name="Ivanov N.V."/>
        </authorList>
    </citation>
    <scope>NUCLEOTIDE SEQUENCE [LARGE SCALE GENOMIC DNA]</scope>
</reference>
<keyword evidence="3" id="KW-0540">Nuclease</keyword>
<dbReference type="Gene3D" id="3.10.10.10">
    <property type="entry name" value="HIV Type 1 Reverse Transcriptase, subunit A, domain 1"/>
    <property type="match status" value="1"/>
</dbReference>
<evidence type="ECO:0000313" key="10">
    <source>
        <dbReference type="Proteomes" id="UP000189701"/>
    </source>
</evidence>
<dbReference type="Gene3D" id="3.30.420.10">
    <property type="entry name" value="Ribonuclease H-like superfamily/Ribonuclease H"/>
    <property type="match status" value="1"/>
</dbReference>
<dbReference type="InterPro" id="IPR041373">
    <property type="entry name" value="RT_RNaseH"/>
</dbReference>
<sequence>MARTRNSDTDTQDAAQETIATIVTQAKHAPHMVKTEKVKIHGFVGGLTYHIKDMTSAATLGMTTFFSVVGFAKHLEKDRQQRREEKKHNKKARTMGRFNGTSSGGGRDSSNKESLAPAQSSHQSGGGSSFRCTQSYGNQFRQNQNFRTSSSHSQSQCKLGFHGCYHCGEIGHIKADCPKLQRNFNGRSTHPSSSSATVVVPPQAHGSHNQTGHGAGRGVDRVTQGGGQPCFFVTLDRQSAKAYAEVITVVREFLEVFPDDLPGLLPERIIDFGIDLMPGTQPISIPLYRMAPAELNELREQLKVLLDKGFIRPSASPWGALVLFVKKKEGSLRMQLKNHEKNYPTHDLELVVMMFALKIWRHYLYGEHSEVFTDHKSLQYIFKQKELNLRQKRWLEILKDYDINILYHLGRANVVAYALSRKSMGVLAHLAVQRRSLGRETKQLANNGIRLDETKERGIMSYALAQSSLVAHVRAKQDEYPYLVKLKEGVRNKEIIAFTLGSDGVMKLNDWLCVSDVNCLRKVIMEEAHSSRYSIYPVSIISDRGHQFTGHFWQAFQKRLGTKVNLSTAFHPQTDGQASIGMVPYEALYRRRCRSPVGWLEPAEVPLIGQEFVCEALEKVQLIRERLKAAQSRQKSYSDKRHRDLKFMVGDKVWYL</sequence>
<dbReference type="SMART" id="SM00343">
    <property type="entry name" value="ZnF_C2HC"/>
    <property type="match status" value="1"/>
</dbReference>
<dbReference type="Pfam" id="PF00098">
    <property type="entry name" value="zf-CCHC"/>
    <property type="match status" value="1"/>
</dbReference>
<keyword evidence="1" id="KW-0808">Transferase</keyword>
<dbReference type="AlphaFoldDB" id="A0A1U7WPT8"/>
<name>A0A1U7WPT8_NICSY</name>
<dbReference type="InterPro" id="IPR050951">
    <property type="entry name" value="Retrovirus_Pol_polyprotein"/>
</dbReference>
<evidence type="ECO:0000256" key="5">
    <source>
        <dbReference type="ARBA" id="ARBA00022801"/>
    </source>
</evidence>
<proteinExistence type="predicted"/>
<reference evidence="11" key="2">
    <citation type="submission" date="2025-08" db="UniProtKB">
        <authorList>
            <consortium name="RefSeq"/>
        </authorList>
    </citation>
    <scope>IDENTIFICATION</scope>
    <source>
        <tissue evidence="11">Leaf</tissue>
    </source>
</reference>
<evidence type="ECO:0000259" key="9">
    <source>
        <dbReference type="PROSITE" id="PS50158"/>
    </source>
</evidence>
<evidence type="ECO:0000256" key="3">
    <source>
        <dbReference type="ARBA" id="ARBA00022722"/>
    </source>
</evidence>
<feature type="compositionally biased region" description="Basic and acidic residues" evidence="8">
    <location>
        <begin position="77"/>
        <end position="87"/>
    </location>
</feature>
<protein>
    <submittedName>
        <fullName evidence="11">Uncharacterized protein LOC104230769</fullName>
    </submittedName>
</protein>
<dbReference type="SUPFAM" id="SSF57756">
    <property type="entry name" value="Retrovirus zinc finger-like domains"/>
    <property type="match status" value="1"/>
</dbReference>
<evidence type="ECO:0000256" key="4">
    <source>
        <dbReference type="ARBA" id="ARBA00022759"/>
    </source>
</evidence>
<keyword evidence="7" id="KW-0479">Metal-binding</keyword>
<dbReference type="PANTHER" id="PTHR37984">
    <property type="entry name" value="PROTEIN CBG26694"/>
    <property type="match status" value="1"/>
</dbReference>
<feature type="region of interest" description="Disordered" evidence="8">
    <location>
        <begin position="77"/>
        <end position="134"/>
    </location>
</feature>
<dbReference type="Gene3D" id="4.10.60.10">
    <property type="entry name" value="Zinc finger, CCHC-type"/>
    <property type="match status" value="1"/>
</dbReference>
<dbReference type="Proteomes" id="UP000189701">
    <property type="component" value="Unplaced"/>
</dbReference>
<organism evidence="10 11">
    <name type="scientific">Nicotiana sylvestris</name>
    <name type="common">Wood tobacco</name>
    <name type="synonym">South American tobacco</name>
    <dbReference type="NCBI Taxonomy" id="4096"/>
    <lineage>
        <taxon>Eukaryota</taxon>
        <taxon>Viridiplantae</taxon>
        <taxon>Streptophyta</taxon>
        <taxon>Embryophyta</taxon>
        <taxon>Tracheophyta</taxon>
        <taxon>Spermatophyta</taxon>
        <taxon>Magnoliopsida</taxon>
        <taxon>eudicotyledons</taxon>
        <taxon>Gunneridae</taxon>
        <taxon>Pentapetalae</taxon>
        <taxon>asterids</taxon>
        <taxon>lamiids</taxon>
        <taxon>Solanales</taxon>
        <taxon>Solanaceae</taxon>
        <taxon>Nicotianoideae</taxon>
        <taxon>Nicotianeae</taxon>
        <taxon>Nicotiana</taxon>
    </lineage>
</organism>
<keyword evidence="6" id="KW-0695">RNA-directed DNA polymerase</keyword>
<dbReference type="GO" id="GO:0003676">
    <property type="term" value="F:nucleic acid binding"/>
    <property type="evidence" value="ECO:0007669"/>
    <property type="project" value="InterPro"/>
</dbReference>
<dbReference type="SUPFAM" id="SSF53098">
    <property type="entry name" value="Ribonuclease H-like"/>
    <property type="match status" value="1"/>
</dbReference>
<dbReference type="RefSeq" id="XP_009781947.1">
    <property type="nucleotide sequence ID" value="XM_009783645.1"/>
</dbReference>
<dbReference type="GO" id="GO:0004519">
    <property type="term" value="F:endonuclease activity"/>
    <property type="evidence" value="ECO:0007669"/>
    <property type="project" value="UniProtKB-KW"/>
</dbReference>
<dbReference type="InterPro" id="IPR036397">
    <property type="entry name" value="RNaseH_sf"/>
</dbReference>
<evidence type="ECO:0000256" key="8">
    <source>
        <dbReference type="SAM" id="MobiDB-lite"/>
    </source>
</evidence>
<evidence type="ECO:0000256" key="6">
    <source>
        <dbReference type="ARBA" id="ARBA00022918"/>
    </source>
</evidence>